<dbReference type="GeneID" id="17266024"/>
<dbReference type="OMA" id="THESALG"/>
<dbReference type="AlphaFoldDB" id="A0A0D3JAE2"/>
<dbReference type="GO" id="GO:0005737">
    <property type="term" value="C:cytoplasm"/>
    <property type="evidence" value="ECO:0007669"/>
    <property type="project" value="TreeGrafter"/>
</dbReference>
<evidence type="ECO:0000259" key="1">
    <source>
        <dbReference type="Pfam" id="PF02492"/>
    </source>
</evidence>
<dbReference type="PANTHER" id="PTHR13748">
    <property type="entry name" value="COBW-RELATED"/>
    <property type="match status" value="1"/>
</dbReference>
<dbReference type="PaxDb" id="2903-EOD20477"/>
<dbReference type="Proteomes" id="UP000013827">
    <property type="component" value="Unassembled WGS sequence"/>
</dbReference>
<evidence type="ECO:0000313" key="3">
    <source>
        <dbReference type="Proteomes" id="UP000013827"/>
    </source>
</evidence>
<name>A0A0D3JAE2_EMIH1</name>
<dbReference type="InterPro" id="IPR003495">
    <property type="entry name" value="CobW/HypB/UreG_nucleotide-bd"/>
</dbReference>
<dbReference type="SUPFAM" id="SSF52540">
    <property type="entry name" value="P-loop containing nucleoside triphosphate hydrolases"/>
    <property type="match status" value="1"/>
</dbReference>
<reference evidence="2" key="2">
    <citation type="submission" date="2024-10" db="UniProtKB">
        <authorList>
            <consortium name="EnsemblProtists"/>
        </authorList>
    </citation>
    <scope>IDENTIFICATION</scope>
</reference>
<dbReference type="Pfam" id="PF02492">
    <property type="entry name" value="cobW"/>
    <property type="match status" value="1"/>
</dbReference>
<dbReference type="InterPro" id="IPR027417">
    <property type="entry name" value="P-loop_NTPase"/>
</dbReference>
<dbReference type="KEGG" id="ehx:EMIHUDRAFT_208346"/>
<dbReference type="Gene3D" id="3.40.50.300">
    <property type="entry name" value="P-loop containing nucleotide triphosphate hydrolases"/>
    <property type="match status" value="1"/>
</dbReference>
<accession>A0A0D3JAE2</accession>
<organism evidence="2 3">
    <name type="scientific">Emiliania huxleyi (strain CCMP1516)</name>
    <dbReference type="NCBI Taxonomy" id="280463"/>
    <lineage>
        <taxon>Eukaryota</taxon>
        <taxon>Haptista</taxon>
        <taxon>Haptophyta</taxon>
        <taxon>Prymnesiophyceae</taxon>
        <taxon>Isochrysidales</taxon>
        <taxon>Noelaerhabdaceae</taxon>
        <taxon>Emiliania</taxon>
    </lineage>
</organism>
<dbReference type="eggNOG" id="KOG2743">
    <property type="taxonomic scope" value="Eukaryota"/>
</dbReference>
<dbReference type="RefSeq" id="XP_005772906.1">
    <property type="nucleotide sequence ID" value="XM_005772849.1"/>
</dbReference>
<dbReference type="HOGENOM" id="CLU_537984_0_0_1"/>
<proteinExistence type="predicted"/>
<dbReference type="EnsemblProtists" id="EOD20477">
    <property type="protein sequence ID" value="EOD20477"/>
    <property type="gene ID" value="EMIHUDRAFT_208346"/>
</dbReference>
<protein>
    <recommendedName>
        <fullName evidence="1">CobW/HypB/UreG nucleotide-binding domain-containing protein</fullName>
    </recommendedName>
</protein>
<dbReference type="STRING" id="2903.R1CDK5"/>
<dbReference type="PANTHER" id="PTHR13748:SF62">
    <property type="entry name" value="COBW DOMAIN-CONTAINING PROTEIN"/>
    <property type="match status" value="1"/>
</dbReference>
<sequence length="507" mass="53428">MAIPKCGDEACLDADCDAARAPVSLSQTEKATLLGLVAEADGASGPVAFSARERLVGDYTKGTNFGRDTHESALGSTVTSVRLSVDEIDLLVSRLGSSESPLASSLAGKLTLLRLALAPPAEEPDLAAVAASVGLGALAAGERPSIVPVTVLTGCLGAGKTTVIRSLLRQLPEGYSCAWLKNEYGDAGVDRVVAQDSRVEVREIVNGCLCCTKVGELADALRALHELNPHRILVEASGSAMPGPLVWEIEKVCDIVRVDGVVTVVDCANFARINNFTHTAKIQAKCTDLILLNKVELAGERLLDDVLDDLHELVPEAPKVPTRGERATIDPALVFGLDTALWRSSEGGAVRPASLEEEAHMAEDAECFHALPDRLPGGWSADRTSLEALMRAAPPDDLHPQHGSVVPLSFEEAAAEAARQGLAPLGDTWWLFNGVAGRLTLEPLLHTAGPTSLVFMGRNLKQRMPKIEAALRLPAGTVTNVYATAPPVLFGERLITCGVAKGLAAPE</sequence>
<evidence type="ECO:0000313" key="2">
    <source>
        <dbReference type="EnsemblProtists" id="EOD20477"/>
    </source>
</evidence>
<dbReference type="InterPro" id="IPR051316">
    <property type="entry name" value="Zinc-reg_GTPase_activator"/>
</dbReference>
<keyword evidence="3" id="KW-1185">Reference proteome</keyword>
<feature type="domain" description="CobW/HypB/UreG nucleotide-binding" evidence="1">
    <location>
        <begin position="148"/>
        <end position="318"/>
    </location>
</feature>
<reference evidence="3" key="1">
    <citation type="journal article" date="2013" name="Nature">
        <title>Pan genome of the phytoplankton Emiliania underpins its global distribution.</title>
        <authorList>
            <person name="Read B.A."/>
            <person name="Kegel J."/>
            <person name="Klute M.J."/>
            <person name="Kuo A."/>
            <person name="Lefebvre S.C."/>
            <person name="Maumus F."/>
            <person name="Mayer C."/>
            <person name="Miller J."/>
            <person name="Monier A."/>
            <person name="Salamov A."/>
            <person name="Young J."/>
            <person name="Aguilar M."/>
            <person name="Claverie J.M."/>
            <person name="Frickenhaus S."/>
            <person name="Gonzalez K."/>
            <person name="Herman E.K."/>
            <person name="Lin Y.C."/>
            <person name="Napier J."/>
            <person name="Ogata H."/>
            <person name="Sarno A.F."/>
            <person name="Shmutz J."/>
            <person name="Schroeder D."/>
            <person name="de Vargas C."/>
            <person name="Verret F."/>
            <person name="von Dassow P."/>
            <person name="Valentin K."/>
            <person name="Van de Peer Y."/>
            <person name="Wheeler G."/>
            <person name="Dacks J.B."/>
            <person name="Delwiche C.F."/>
            <person name="Dyhrman S.T."/>
            <person name="Glockner G."/>
            <person name="John U."/>
            <person name="Richards T."/>
            <person name="Worden A.Z."/>
            <person name="Zhang X."/>
            <person name="Grigoriev I.V."/>
            <person name="Allen A.E."/>
            <person name="Bidle K."/>
            <person name="Borodovsky M."/>
            <person name="Bowler C."/>
            <person name="Brownlee C."/>
            <person name="Cock J.M."/>
            <person name="Elias M."/>
            <person name="Gladyshev V.N."/>
            <person name="Groth M."/>
            <person name="Guda C."/>
            <person name="Hadaegh A."/>
            <person name="Iglesias-Rodriguez M.D."/>
            <person name="Jenkins J."/>
            <person name="Jones B.M."/>
            <person name="Lawson T."/>
            <person name="Leese F."/>
            <person name="Lindquist E."/>
            <person name="Lobanov A."/>
            <person name="Lomsadze A."/>
            <person name="Malik S.B."/>
            <person name="Marsh M.E."/>
            <person name="Mackinder L."/>
            <person name="Mock T."/>
            <person name="Mueller-Roeber B."/>
            <person name="Pagarete A."/>
            <person name="Parker M."/>
            <person name="Probert I."/>
            <person name="Quesneville H."/>
            <person name="Raines C."/>
            <person name="Rensing S.A."/>
            <person name="Riano-Pachon D.M."/>
            <person name="Richier S."/>
            <person name="Rokitta S."/>
            <person name="Shiraiwa Y."/>
            <person name="Soanes D.M."/>
            <person name="van der Giezen M."/>
            <person name="Wahlund T.M."/>
            <person name="Williams B."/>
            <person name="Wilson W."/>
            <person name="Wolfe G."/>
            <person name="Wurch L.L."/>
        </authorList>
    </citation>
    <scope>NUCLEOTIDE SEQUENCE</scope>
</reference>